<dbReference type="PROSITE" id="PS51085">
    <property type="entry name" value="2FE2S_FER_2"/>
    <property type="match status" value="1"/>
</dbReference>
<keyword evidence="4" id="KW-0408">Iron</keyword>
<dbReference type="SUPFAM" id="SSF54292">
    <property type="entry name" value="2Fe-2S ferredoxin-like"/>
    <property type="match status" value="1"/>
</dbReference>
<dbReference type="Gene3D" id="3.10.20.30">
    <property type="match status" value="1"/>
</dbReference>
<dbReference type="GO" id="GO:0009055">
    <property type="term" value="F:electron transfer activity"/>
    <property type="evidence" value="ECO:0007669"/>
    <property type="project" value="TreeGrafter"/>
</dbReference>
<dbReference type="InterPro" id="IPR001055">
    <property type="entry name" value="Adrenodoxin-like"/>
</dbReference>
<gene>
    <name evidence="8" type="ORF">FOF46_25385</name>
</gene>
<accession>A0A554VD44</accession>
<reference evidence="8 9" key="1">
    <citation type="submission" date="2019-07" db="EMBL/GenBank/DDBJ databases">
        <title>The draft genome sequence of Aquimarina algiphila M91.</title>
        <authorList>
            <person name="Meng X."/>
        </authorList>
    </citation>
    <scope>NUCLEOTIDE SEQUENCE [LARGE SCALE GENOMIC DNA]</scope>
    <source>
        <strain evidence="8 9">M91</strain>
    </source>
</reference>
<sequence length="104" mass="10970">MAKITFVTTDNESIILEGASGSIMQLAVDNGVSGIDGDCGGVCSCATCHVHVAPEHVEKTGEASEIETDMLELNDHANEYSRLCCQIEITDALDGLVLQVAESE</sequence>
<organism evidence="8 9">
    <name type="scientific">Aquimarina algiphila</name>
    <dbReference type="NCBI Taxonomy" id="2047982"/>
    <lineage>
        <taxon>Bacteria</taxon>
        <taxon>Pseudomonadati</taxon>
        <taxon>Bacteroidota</taxon>
        <taxon>Flavobacteriia</taxon>
        <taxon>Flavobacteriales</taxon>
        <taxon>Flavobacteriaceae</taxon>
        <taxon>Aquimarina</taxon>
    </lineage>
</organism>
<evidence type="ECO:0000256" key="3">
    <source>
        <dbReference type="ARBA" id="ARBA00022723"/>
    </source>
</evidence>
<comment type="similarity">
    <text evidence="1">Belongs to the adrenodoxin/putidaredoxin family.</text>
</comment>
<evidence type="ECO:0000256" key="1">
    <source>
        <dbReference type="ARBA" id="ARBA00010914"/>
    </source>
</evidence>
<proteinExistence type="inferred from homology"/>
<name>A0A554VD44_9FLAO</name>
<dbReference type="PRINTS" id="PR00355">
    <property type="entry name" value="ADRENODOXIN"/>
</dbReference>
<keyword evidence="3" id="KW-0479">Metal-binding</keyword>
<dbReference type="GO" id="GO:0051537">
    <property type="term" value="F:2 iron, 2 sulfur cluster binding"/>
    <property type="evidence" value="ECO:0007669"/>
    <property type="project" value="UniProtKB-KW"/>
</dbReference>
<evidence type="ECO:0000256" key="5">
    <source>
        <dbReference type="ARBA" id="ARBA00023014"/>
    </source>
</evidence>
<dbReference type="Proteomes" id="UP000318833">
    <property type="component" value="Unassembled WGS sequence"/>
</dbReference>
<dbReference type="GO" id="GO:0140647">
    <property type="term" value="P:P450-containing electron transport chain"/>
    <property type="evidence" value="ECO:0007669"/>
    <property type="project" value="InterPro"/>
</dbReference>
<comment type="caution">
    <text evidence="8">The sequence shown here is derived from an EMBL/GenBank/DDBJ whole genome shotgun (WGS) entry which is preliminary data.</text>
</comment>
<dbReference type="InterPro" id="IPR012675">
    <property type="entry name" value="Beta-grasp_dom_sf"/>
</dbReference>
<evidence type="ECO:0000313" key="9">
    <source>
        <dbReference type="Proteomes" id="UP000318833"/>
    </source>
</evidence>
<comment type="cofactor">
    <cofactor evidence="6">
        <name>[2Fe-2S] cluster</name>
        <dbReference type="ChEBI" id="CHEBI:190135"/>
    </cofactor>
</comment>
<evidence type="ECO:0000313" key="8">
    <source>
        <dbReference type="EMBL" id="TSE04721.1"/>
    </source>
</evidence>
<dbReference type="GO" id="GO:0046872">
    <property type="term" value="F:metal ion binding"/>
    <property type="evidence" value="ECO:0007669"/>
    <property type="project" value="UniProtKB-KW"/>
</dbReference>
<keyword evidence="5" id="KW-0411">Iron-sulfur</keyword>
<feature type="domain" description="2Fe-2S ferredoxin-type" evidence="7">
    <location>
        <begin position="2"/>
        <end position="104"/>
    </location>
</feature>
<dbReference type="AlphaFoldDB" id="A0A554VD44"/>
<evidence type="ECO:0000256" key="6">
    <source>
        <dbReference type="ARBA" id="ARBA00034078"/>
    </source>
</evidence>
<keyword evidence="9" id="KW-1185">Reference proteome</keyword>
<dbReference type="Pfam" id="PF00111">
    <property type="entry name" value="Fer2"/>
    <property type="match status" value="1"/>
</dbReference>
<keyword evidence="2" id="KW-0001">2Fe-2S</keyword>
<evidence type="ECO:0000256" key="2">
    <source>
        <dbReference type="ARBA" id="ARBA00022714"/>
    </source>
</evidence>
<evidence type="ECO:0000256" key="4">
    <source>
        <dbReference type="ARBA" id="ARBA00023004"/>
    </source>
</evidence>
<dbReference type="EMBL" id="VLNR01000074">
    <property type="protein sequence ID" value="TSE04721.1"/>
    <property type="molecule type" value="Genomic_DNA"/>
</dbReference>
<dbReference type="InterPro" id="IPR036010">
    <property type="entry name" value="2Fe-2S_ferredoxin-like_sf"/>
</dbReference>
<protein>
    <submittedName>
        <fullName evidence="8">2Fe-2S iron-sulfur cluster binding domain-containing protein</fullName>
    </submittedName>
</protein>
<dbReference type="OrthoDB" id="9799640at2"/>
<dbReference type="RefSeq" id="WP_109436761.1">
    <property type="nucleotide sequence ID" value="NZ_CANLFO010000005.1"/>
</dbReference>
<dbReference type="PANTHER" id="PTHR23426:SF65">
    <property type="entry name" value="FERREDOXIN-2, MITOCHONDRIAL"/>
    <property type="match status" value="1"/>
</dbReference>
<evidence type="ECO:0000259" key="7">
    <source>
        <dbReference type="PROSITE" id="PS51085"/>
    </source>
</evidence>
<dbReference type="InterPro" id="IPR001041">
    <property type="entry name" value="2Fe-2S_ferredoxin-type"/>
</dbReference>
<dbReference type="PANTHER" id="PTHR23426">
    <property type="entry name" value="FERREDOXIN/ADRENODOXIN"/>
    <property type="match status" value="1"/>
</dbReference>